<keyword evidence="3" id="KW-0813">Transport</keyword>
<feature type="transmembrane region" description="Helical" evidence="9">
    <location>
        <begin position="515"/>
        <end position="535"/>
    </location>
</feature>
<dbReference type="GO" id="GO:0015179">
    <property type="term" value="F:L-amino acid transmembrane transporter activity"/>
    <property type="evidence" value="ECO:0007669"/>
    <property type="project" value="TreeGrafter"/>
</dbReference>
<dbReference type="PANTHER" id="PTHR22950">
    <property type="entry name" value="AMINO ACID TRANSPORTER"/>
    <property type="match status" value="1"/>
</dbReference>
<organism evidence="11 12">
    <name type="scientific">Novymonas esmeraldas</name>
    <dbReference type="NCBI Taxonomy" id="1808958"/>
    <lineage>
        <taxon>Eukaryota</taxon>
        <taxon>Discoba</taxon>
        <taxon>Euglenozoa</taxon>
        <taxon>Kinetoplastea</taxon>
        <taxon>Metakinetoplastina</taxon>
        <taxon>Trypanosomatida</taxon>
        <taxon>Trypanosomatidae</taxon>
        <taxon>Novymonas</taxon>
    </lineage>
</organism>
<evidence type="ECO:0000313" key="12">
    <source>
        <dbReference type="Proteomes" id="UP001430356"/>
    </source>
</evidence>
<keyword evidence="6 9" id="KW-1133">Transmembrane helix</keyword>
<keyword evidence="7 9" id="KW-0472">Membrane</keyword>
<feature type="compositionally biased region" description="Gly residues" evidence="8">
    <location>
        <begin position="1"/>
        <end position="11"/>
    </location>
</feature>
<feature type="transmembrane region" description="Helical" evidence="9">
    <location>
        <begin position="417"/>
        <end position="443"/>
    </location>
</feature>
<comment type="similarity">
    <text evidence="2">Belongs to the amino acid/polyamine transporter 2 family.</text>
</comment>
<keyword evidence="12" id="KW-1185">Reference proteome</keyword>
<dbReference type="PANTHER" id="PTHR22950:SF458">
    <property type="entry name" value="SODIUM-COUPLED NEUTRAL AMINO ACID TRANSPORTER 11-RELATED"/>
    <property type="match status" value="1"/>
</dbReference>
<feature type="transmembrane region" description="Helical" evidence="9">
    <location>
        <begin position="697"/>
        <end position="723"/>
    </location>
</feature>
<dbReference type="Proteomes" id="UP001430356">
    <property type="component" value="Unassembled WGS sequence"/>
</dbReference>
<keyword evidence="5" id="KW-0029">Amino-acid transport</keyword>
<dbReference type="AlphaFoldDB" id="A0AAW0EPA2"/>
<dbReference type="InterPro" id="IPR013057">
    <property type="entry name" value="AA_transpt_TM"/>
</dbReference>
<evidence type="ECO:0000256" key="9">
    <source>
        <dbReference type="SAM" id="Phobius"/>
    </source>
</evidence>
<feature type="transmembrane region" description="Helical" evidence="9">
    <location>
        <begin position="363"/>
        <end position="383"/>
    </location>
</feature>
<protein>
    <submittedName>
        <fullName evidence="11">Transmembrane amino acid transporter protein</fullName>
    </submittedName>
</protein>
<evidence type="ECO:0000259" key="10">
    <source>
        <dbReference type="Pfam" id="PF01490"/>
    </source>
</evidence>
<evidence type="ECO:0000256" key="4">
    <source>
        <dbReference type="ARBA" id="ARBA00022692"/>
    </source>
</evidence>
<evidence type="ECO:0000256" key="7">
    <source>
        <dbReference type="ARBA" id="ARBA00023136"/>
    </source>
</evidence>
<evidence type="ECO:0000256" key="2">
    <source>
        <dbReference type="ARBA" id="ARBA00008066"/>
    </source>
</evidence>
<evidence type="ECO:0000256" key="5">
    <source>
        <dbReference type="ARBA" id="ARBA00022970"/>
    </source>
</evidence>
<comment type="caution">
    <text evidence="11">The sequence shown here is derived from an EMBL/GenBank/DDBJ whole genome shotgun (WGS) entry which is preliminary data.</text>
</comment>
<dbReference type="EMBL" id="JAECZO010000066">
    <property type="protein sequence ID" value="KAK7195985.1"/>
    <property type="molecule type" value="Genomic_DNA"/>
</dbReference>
<evidence type="ECO:0000256" key="1">
    <source>
        <dbReference type="ARBA" id="ARBA00004141"/>
    </source>
</evidence>
<feature type="compositionally biased region" description="Low complexity" evidence="8">
    <location>
        <begin position="117"/>
        <end position="131"/>
    </location>
</feature>
<keyword evidence="4 9" id="KW-0812">Transmembrane</keyword>
<evidence type="ECO:0000313" key="11">
    <source>
        <dbReference type="EMBL" id="KAK7195985.1"/>
    </source>
</evidence>
<dbReference type="Pfam" id="PF01490">
    <property type="entry name" value="Aa_trans"/>
    <property type="match status" value="1"/>
</dbReference>
<feature type="transmembrane region" description="Helical" evidence="9">
    <location>
        <begin position="480"/>
        <end position="500"/>
    </location>
</feature>
<evidence type="ECO:0000256" key="3">
    <source>
        <dbReference type="ARBA" id="ARBA00022448"/>
    </source>
</evidence>
<accession>A0AAW0EPA2</accession>
<dbReference type="GO" id="GO:0016020">
    <property type="term" value="C:membrane"/>
    <property type="evidence" value="ECO:0007669"/>
    <property type="project" value="UniProtKB-SubCell"/>
</dbReference>
<feature type="compositionally biased region" description="Basic and acidic residues" evidence="8">
    <location>
        <begin position="175"/>
        <end position="192"/>
    </location>
</feature>
<feature type="transmembrane region" description="Helical" evidence="9">
    <location>
        <begin position="547"/>
        <end position="570"/>
    </location>
</feature>
<name>A0AAW0EPA2_9TRYP</name>
<evidence type="ECO:0000256" key="8">
    <source>
        <dbReference type="SAM" id="MobiDB-lite"/>
    </source>
</evidence>
<feature type="transmembrane region" description="Helical" evidence="9">
    <location>
        <begin position="590"/>
        <end position="613"/>
    </location>
</feature>
<sequence>MQAGTNNGGGSATDASHAAPPTAAISFRSSTPTRAGAGDDGAQQQQQQVLYSFRPASPPLGYLSRTSYEEDTTPPQTAAGASAAQRYFHTSPLRTTERDSHTNGFPRRTSPTDAAEEAAAAVPTVAARPAAQPWATEARDPAQPLASEAKGAEAQDAGLNRHRRHDSSDSDGGDGEARDRNGSIDRPRRAAGSDDDDEDLDGEHRRVPAAPLTAEEEQAARLRSYNEMAGGSGSADHDNADGAAAATAAASERGFVSDTLHTILPTAVTRWFSRSVDAVSQTSSRVVPEGVKSAASTAATTIGVGAQHIGDAIDKLPDLMVRAIPSAVMSDEVKHLLFTDFSNTFRSFFHTNILSMPFVFRQAGLVGGILLLTFVAVTSEYATEAYFGAKNQMKNAHKVVLYGDVPRMVWGDWYPMINLFYGITHLIGFIAFSSSNAVVLLGAMGMKGGGARALGLIMPSLIALPLVLMKNAHSQQPLAIMSNTLVLTSVIVMCVDFPYTPQPPIKLWANSPSEFFVALGVTVYAFTGIGSTIPVERVMTPQRYRKLLRVSVAISWALLMAFGLSGFLSYGNHTCSVMTVSLQSGPLRTTASALLFFASLMIIPQQTFPLCELSDRRVLGILRLTHYWDLKPNLLRISYLILSAFAAFIVPYYGLVLSISGSLGCGIVGLVVPAALDYVRRERLALRGGRTLHFWEYFVVFGLGFYGCVVVVIGVVSGSYQLWKSIQTSSSDSC</sequence>
<feature type="transmembrane region" description="Helical" evidence="9">
    <location>
        <begin position="449"/>
        <end position="468"/>
    </location>
</feature>
<proteinExistence type="inferred from homology"/>
<feature type="transmembrane region" description="Helical" evidence="9">
    <location>
        <begin position="634"/>
        <end position="653"/>
    </location>
</feature>
<reference evidence="11 12" key="1">
    <citation type="journal article" date="2021" name="MBio">
        <title>A New Model Trypanosomatid, Novymonas esmeraldas: Genomic Perception of Its 'Candidatus Pandoraea novymonadis' Endosymbiont.</title>
        <authorList>
            <person name="Zakharova A."/>
            <person name="Saura A."/>
            <person name="Butenko A."/>
            <person name="Podesvova L."/>
            <person name="Warmusova S."/>
            <person name="Kostygov A.Y."/>
            <person name="Nenarokova A."/>
            <person name="Lukes J."/>
            <person name="Opperdoes F.R."/>
            <person name="Yurchenko V."/>
        </authorList>
    </citation>
    <scope>NUCLEOTIDE SEQUENCE [LARGE SCALE GENOMIC DNA]</scope>
    <source>
        <strain evidence="11 12">E262AT.01</strain>
    </source>
</reference>
<evidence type="ECO:0000256" key="6">
    <source>
        <dbReference type="ARBA" id="ARBA00022989"/>
    </source>
</evidence>
<gene>
    <name evidence="11" type="ORF">NESM_000531800</name>
</gene>
<feature type="region of interest" description="Disordered" evidence="8">
    <location>
        <begin position="1"/>
        <end position="217"/>
    </location>
</feature>
<feature type="domain" description="Amino acid transporter transmembrane" evidence="10">
    <location>
        <begin position="346"/>
        <end position="715"/>
    </location>
</feature>
<feature type="transmembrane region" description="Helical" evidence="9">
    <location>
        <begin position="659"/>
        <end position="676"/>
    </location>
</feature>
<comment type="subcellular location">
    <subcellularLocation>
        <location evidence="1">Membrane</location>
        <topology evidence="1">Multi-pass membrane protein</topology>
    </subcellularLocation>
</comment>